<dbReference type="PANTHER" id="PTHR12630">
    <property type="entry name" value="N-LINKED OLIGOSACCHARIDE PROCESSING"/>
    <property type="match status" value="1"/>
</dbReference>
<dbReference type="AlphaFoldDB" id="A0A1D2VNQ8"/>
<feature type="coiled-coil region" evidence="5">
    <location>
        <begin position="171"/>
        <end position="205"/>
    </location>
</feature>
<dbReference type="GO" id="GO:0006491">
    <property type="term" value="P:N-glycan processing"/>
    <property type="evidence" value="ECO:0007669"/>
    <property type="project" value="TreeGrafter"/>
</dbReference>
<accession>A0A1D2VNQ8</accession>
<dbReference type="InterPro" id="IPR009011">
    <property type="entry name" value="Man6P_isomerase_rcpt-bd_dom_sf"/>
</dbReference>
<dbReference type="Gene3D" id="2.70.130.10">
    <property type="entry name" value="Mannose-6-phosphate receptor binding domain"/>
    <property type="match status" value="1"/>
</dbReference>
<dbReference type="InterPro" id="IPR039794">
    <property type="entry name" value="Gtb1-like"/>
</dbReference>
<keyword evidence="5" id="KW-0175">Coiled coil</keyword>
<dbReference type="FunCoup" id="A0A1D2VNQ8">
    <property type="interactions" value="555"/>
</dbReference>
<feature type="coiled-coil region" evidence="5">
    <location>
        <begin position="345"/>
        <end position="372"/>
    </location>
</feature>
<feature type="signal peptide" evidence="6">
    <location>
        <begin position="1"/>
        <end position="24"/>
    </location>
</feature>
<keyword evidence="3" id="KW-0256">Endoplasmic reticulum</keyword>
<keyword evidence="4" id="KW-1015">Disulfide bond</keyword>
<keyword evidence="2 6" id="KW-0732">Signal</keyword>
<proteinExistence type="predicted"/>
<evidence type="ECO:0000259" key="7">
    <source>
        <dbReference type="PROSITE" id="PS51914"/>
    </source>
</evidence>
<gene>
    <name evidence="8" type="ORF">ASCRUDRAFT_51950</name>
</gene>
<evidence type="ECO:0000256" key="3">
    <source>
        <dbReference type="ARBA" id="ARBA00022824"/>
    </source>
</evidence>
<dbReference type="STRING" id="1344418.A0A1D2VNQ8"/>
<dbReference type="PANTHER" id="PTHR12630:SF1">
    <property type="entry name" value="GLUCOSIDASE 2 SUBUNIT BETA"/>
    <property type="match status" value="1"/>
</dbReference>
<dbReference type="GeneID" id="30964724"/>
<keyword evidence="9" id="KW-1185">Reference proteome</keyword>
<evidence type="ECO:0000313" key="9">
    <source>
        <dbReference type="Proteomes" id="UP000095038"/>
    </source>
</evidence>
<dbReference type="EMBL" id="KV454475">
    <property type="protein sequence ID" value="ODV63236.1"/>
    <property type="molecule type" value="Genomic_DNA"/>
</dbReference>
<sequence length="525" mass="60360">MFRIKAFHLIFLFTSFLFYQLANTKVIGVAPAHQHLYEPDTGNKWHCLSNSEIMLDFDQINDNYCDCPDGSDEPGTSACSNGKFYCQNVGFKPSYIPSFMVNDGTCDYLNCCDGSDEYFSNINCPNRCNELNEKYQSYFNQIIKFNDKGLSLKEIYQKTSLNLKNEIISKLSQDEAKFNRLNNQLIHLTNEFKKIEENANKNNENSLFINDLNGLNEKVFNPIILNFLQLVGTYNDNFHLSYSNFFKLENILNNLSKNFDLSINDLAVKNSIDSFKEFKNNLNIINHINNSDLSNLKTSLANTLNLKNLTDQILGASNNNKLDVVSKIKHSFNLNYHEFINNPELAEIKSKIDNLKTEVENIQKEIDEVYNKEIINSDKKYGPNNILRSLSDECISETFGDYIYEFCFTGEIYQKPVNGKSSNTRIGKYNYDYEIIEENDESNVFGSIKLTFENGAKCWNGPIRKGVATIKCGIENKILQVSEPQVCEYHFDISSPIACFKNDDNISAANEKTNEKTKYFFHEEL</sequence>
<evidence type="ECO:0000256" key="4">
    <source>
        <dbReference type="ARBA" id="ARBA00023157"/>
    </source>
</evidence>
<organism evidence="8 9">
    <name type="scientific">Ascoidea rubescens DSM 1968</name>
    <dbReference type="NCBI Taxonomy" id="1344418"/>
    <lineage>
        <taxon>Eukaryota</taxon>
        <taxon>Fungi</taxon>
        <taxon>Dikarya</taxon>
        <taxon>Ascomycota</taxon>
        <taxon>Saccharomycotina</taxon>
        <taxon>Saccharomycetes</taxon>
        <taxon>Ascoideaceae</taxon>
        <taxon>Ascoidea</taxon>
    </lineage>
</organism>
<dbReference type="InParanoid" id="A0A1D2VNQ8"/>
<reference evidence="9" key="1">
    <citation type="submission" date="2016-05" db="EMBL/GenBank/DDBJ databases">
        <title>Comparative genomics of biotechnologically important yeasts.</title>
        <authorList>
            <consortium name="DOE Joint Genome Institute"/>
            <person name="Riley R."/>
            <person name="Haridas S."/>
            <person name="Wolfe K.H."/>
            <person name="Lopes M.R."/>
            <person name="Hittinger C.T."/>
            <person name="Goker M."/>
            <person name="Salamov A."/>
            <person name="Wisecaver J."/>
            <person name="Long T.M."/>
            <person name="Aerts A.L."/>
            <person name="Barry K."/>
            <person name="Choi C."/>
            <person name="Clum A."/>
            <person name="Coughlan A.Y."/>
            <person name="Deshpande S."/>
            <person name="Douglass A.P."/>
            <person name="Hanson S.J."/>
            <person name="Klenk H.-P."/>
            <person name="Labutti K."/>
            <person name="Lapidus A."/>
            <person name="Lindquist E."/>
            <person name="Lipzen A."/>
            <person name="Meier-Kolthoff J.P."/>
            <person name="Ohm R.A."/>
            <person name="Otillar R.P."/>
            <person name="Pangilinan J."/>
            <person name="Peng Y."/>
            <person name="Rokas A."/>
            <person name="Rosa C.A."/>
            <person name="Scheuner C."/>
            <person name="Sibirny A.A."/>
            <person name="Slot J.C."/>
            <person name="Stielow J.B."/>
            <person name="Sun H."/>
            <person name="Kurtzman C.P."/>
            <person name="Blackwell M."/>
            <person name="Grigoriev I.V."/>
            <person name="Jeffries T.W."/>
        </authorList>
    </citation>
    <scope>NUCLEOTIDE SEQUENCE [LARGE SCALE GENOMIC DNA]</scope>
    <source>
        <strain evidence="9">DSM 1968</strain>
    </source>
</reference>
<protein>
    <recommendedName>
        <fullName evidence="1">Glucosidase 2 subunit beta</fullName>
    </recommendedName>
</protein>
<dbReference type="InterPro" id="IPR036607">
    <property type="entry name" value="PRKCSH"/>
</dbReference>
<dbReference type="RefSeq" id="XP_020049543.1">
    <property type="nucleotide sequence ID" value="XM_020191088.1"/>
</dbReference>
<evidence type="ECO:0000313" key="8">
    <source>
        <dbReference type="EMBL" id="ODV63236.1"/>
    </source>
</evidence>
<dbReference type="OrthoDB" id="28322at2759"/>
<evidence type="ECO:0000256" key="2">
    <source>
        <dbReference type="ARBA" id="ARBA00022729"/>
    </source>
</evidence>
<evidence type="ECO:0000256" key="1">
    <source>
        <dbReference type="ARBA" id="ARBA00022387"/>
    </source>
</evidence>
<dbReference type="InterPro" id="IPR044865">
    <property type="entry name" value="MRH_dom"/>
</dbReference>
<dbReference type="Pfam" id="PF12999">
    <property type="entry name" value="PRKCSH-like"/>
    <property type="match status" value="1"/>
</dbReference>
<evidence type="ECO:0000256" key="6">
    <source>
        <dbReference type="SAM" id="SignalP"/>
    </source>
</evidence>
<dbReference type="GO" id="GO:0017177">
    <property type="term" value="C:glucosidase II complex"/>
    <property type="evidence" value="ECO:0007669"/>
    <property type="project" value="TreeGrafter"/>
</dbReference>
<dbReference type="InterPro" id="IPR028146">
    <property type="entry name" value="PRKCSH_N"/>
</dbReference>
<dbReference type="PROSITE" id="PS51914">
    <property type="entry name" value="MRH"/>
    <property type="match status" value="1"/>
</dbReference>
<feature type="domain" description="MRH" evidence="7">
    <location>
        <begin position="392"/>
        <end position="501"/>
    </location>
</feature>
<feature type="chain" id="PRO_5008910541" description="Glucosidase 2 subunit beta" evidence="6">
    <location>
        <begin position="25"/>
        <end position="525"/>
    </location>
</feature>
<dbReference type="Proteomes" id="UP000095038">
    <property type="component" value="Unassembled WGS sequence"/>
</dbReference>
<dbReference type="SUPFAM" id="SSF50911">
    <property type="entry name" value="Mannose 6-phosphate receptor domain"/>
    <property type="match status" value="1"/>
</dbReference>
<name>A0A1D2VNQ8_9ASCO</name>
<dbReference type="Pfam" id="PF13015">
    <property type="entry name" value="PRKCSH_1"/>
    <property type="match status" value="1"/>
</dbReference>
<evidence type="ECO:0000256" key="5">
    <source>
        <dbReference type="SAM" id="Coils"/>
    </source>
</evidence>